<evidence type="ECO:0000256" key="1">
    <source>
        <dbReference type="ARBA" id="ARBA00004141"/>
    </source>
</evidence>
<dbReference type="Proteomes" id="UP001597145">
    <property type="component" value="Unassembled WGS sequence"/>
</dbReference>
<protein>
    <submittedName>
        <fullName evidence="5">DoxX family membrane protein</fullName>
    </submittedName>
</protein>
<keyword evidence="3" id="KW-1133">Transmembrane helix</keyword>
<name>A0ABW4FZ02_9PSEU</name>
<dbReference type="Pfam" id="PF07681">
    <property type="entry name" value="DoxX"/>
    <property type="match status" value="1"/>
</dbReference>
<dbReference type="RefSeq" id="WP_343987375.1">
    <property type="nucleotide sequence ID" value="NZ_BAAAJG010000028.1"/>
</dbReference>
<accession>A0ABW4FZ02</accession>
<comment type="caution">
    <text evidence="5">The sequence shown here is derived from an EMBL/GenBank/DDBJ whole genome shotgun (WGS) entry which is preliminary data.</text>
</comment>
<evidence type="ECO:0000256" key="2">
    <source>
        <dbReference type="ARBA" id="ARBA00022692"/>
    </source>
</evidence>
<sequence>MLLRRVARPMLAALFIQGGINTLRAPEGHAAAARPVIDAVAPAIDKAIEIAPVEQRPDDVMLVKIDGAVKIVAGTLLAFGKFPRLASTALAASLIPTTFAGHRFWEETDPERKREQQIHFLKNVGLLGGLMIAAADTEGKPSIAWRSRKAAELAAAAAAGQAASVSGTAHEVSGRVAEAAHEVSGRISGTAAESKGKVAGLAAGLAGLAPAAGAAVTSHKPHIGAELSSRAEEISAEWAKRAAKTRKRAQKRGAKLQKAAEKRSAELQKRAAKRSAELQKVAGQKVAAMEKAVEKAFEKRAHAQKGPGILDQATKLGHDVAVRASAVGAEVVHQAEGAAKDVRKRARAITH</sequence>
<evidence type="ECO:0000313" key="6">
    <source>
        <dbReference type="Proteomes" id="UP001597145"/>
    </source>
</evidence>
<evidence type="ECO:0000313" key="5">
    <source>
        <dbReference type="EMBL" id="MFD1535216.1"/>
    </source>
</evidence>
<gene>
    <name evidence="5" type="ORF">ACFSCY_37995</name>
</gene>
<dbReference type="Gene3D" id="1.20.120.20">
    <property type="entry name" value="Apolipoprotein"/>
    <property type="match status" value="1"/>
</dbReference>
<dbReference type="EMBL" id="JBHUCP010000051">
    <property type="protein sequence ID" value="MFD1535216.1"/>
    <property type="molecule type" value="Genomic_DNA"/>
</dbReference>
<evidence type="ECO:0000256" key="3">
    <source>
        <dbReference type="ARBA" id="ARBA00022989"/>
    </source>
</evidence>
<reference evidence="6" key="1">
    <citation type="journal article" date="2019" name="Int. J. Syst. Evol. Microbiol.">
        <title>The Global Catalogue of Microorganisms (GCM) 10K type strain sequencing project: providing services to taxonomists for standard genome sequencing and annotation.</title>
        <authorList>
            <consortium name="The Broad Institute Genomics Platform"/>
            <consortium name="The Broad Institute Genome Sequencing Center for Infectious Disease"/>
            <person name="Wu L."/>
            <person name="Ma J."/>
        </authorList>
    </citation>
    <scope>NUCLEOTIDE SEQUENCE [LARGE SCALE GENOMIC DNA]</scope>
    <source>
        <strain evidence="6">JCM 12165</strain>
    </source>
</reference>
<keyword evidence="4" id="KW-0472">Membrane</keyword>
<proteinExistence type="predicted"/>
<comment type="subcellular location">
    <subcellularLocation>
        <location evidence="1">Membrane</location>
        <topology evidence="1">Multi-pass membrane protein</topology>
    </subcellularLocation>
</comment>
<dbReference type="InterPro" id="IPR032808">
    <property type="entry name" value="DoxX"/>
</dbReference>
<keyword evidence="2" id="KW-0812">Transmembrane</keyword>
<evidence type="ECO:0000256" key="4">
    <source>
        <dbReference type="ARBA" id="ARBA00023136"/>
    </source>
</evidence>
<keyword evidence="6" id="KW-1185">Reference proteome</keyword>
<organism evidence="5 6">
    <name type="scientific">Pseudonocardia aurantiaca</name>
    <dbReference type="NCBI Taxonomy" id="75290"/>
    <lineage>
        <taxon>Bacteria</taxon>
        <taxon>Bacillati</taxon>
        <taxon>Actinomycetota</taxon>
        <taxon>Actinomycetes</taxon>
        <taxon>Pseudonocardiales</taxon>
        <taxon>Pseudonocardiaceae</taxon>
        <taxon>Pseudonocardia</taxon>
    </lineage>
</organism>